<dbReference type="RefSeq" id="WP_322877361.1">
    <property type="nucleotide sequence ID" value="NZ_JAVMIP010000002.1"/>
</dbReference>
<accession>A0AAE4FRA9</accession>
<keyword evidence="2" id="KW-1185">Reference proteome</keyword>
<evidence type="ECO:0008006" key="3">
    <source>
        <dbReference type="Google" id="ProtNLM"/>
    </source>
</evidence>
<dbReference type="EMBL" id="JAVMIP010000002">
    <property type="protein sequence ID" value="MDS3860077.1"/>
    <property type="molecule type" value="Genomic_DNA"/>
</dbReference>
<sequence length="132" mass="15520">MPINLKTIQARLDDSANTGLFRAELELYQVQFEAYLLQRLRPRTIRQHMAVIGMLIDYLCWDCQVTDFSQIRRGMVCSQFRHWHCGHTGDLESQVKTSVKKFFTYLLECHQIPMGQDVIKGLEIKLKTRVLF</sequence>
<proteinExistence type="predicted"/>
<evidence type="ECO:0000313" key="2">
    <source>
        <dbReference type="Proteomes" id="UP001268256"/>
    </source>
</evidence>
<comment type="caution">
    <text evidence="1">The sequence shown here is derived from an EMBL/GenBank/DDBJ whole genome shotgun (WGS) entry which is preliminary data.</text>
</comment>
<protein>
    <recommendedName>
        <fullName evidence="3">Core-binding (CB) domain-containing protein</fullName>
    </recommendedName>
</protein>
<gene>
    <name evidence="1" type="ORF">RIF25_04565</name>
</gene>
<reference evidence="2" key="1">
    <citation type="submission" date="2023-07" db="EMBL/GenBank/DDBJ databases">
        <authorList>
            <person name="Luz R."/>
            <person name="Cordeiro R."/>
            <person name="Fonseca A."/>
            <person name="Goncalves V."/>
        </authorList>
    </citation>
    <scope>NUCLEOTIDE SEQUENCE [LARGE SCALE GENOMIC DNA]</scope>
    <source>
        <strain evidence="2">BACA0444</strain>
    </source>
</reference>
<organism evidence="1 2">
    <name type="scientific">Pseudocalidococcus azoricus BACA0444</name>
    <dbReference type="NCBI Taxonomy" id="2918990"/>
    <lineage>
        <taxon>Bacteria</taxon>
        <taxon>Bacillati</taxon>
        <taxon>Cyanobacteriota</taxon>
        <taxon>Cyanophyceae</taxon>
        <taxon>Acaryochloridales</taxon>
        <taxon>Thermosynechococcaceae</taxon>
        <taxon>Pseudocalidococcus</taxon>
        <taxon>Pseudocalidococcus azoricus</taxon>
    </lineage>
</organism>
<evidence type="ECO:0000313" key="1">
    <source>
        <dbReference type="EMBL" id="MDS3860077.1"/>
    </source>
</evidence>
<dbReference type="AlphaFoldDB" id="A0AAE4FRA9"/>
<name>A0AAE4FRA9_9CYAN</name>
<dbReference type="Proteomes" id="UP001268256">
    <property type="component" value="Unassembled WGS sequence"/>
</dbReference>